<dbReference type="PANTHER" id="PTHR45694:SF5">
    <property type="entry name" value="GLUTAREDOXIN 2"/>
    <property type="match status" value="1"/>
</dbReference>
<dbReference type="CDD" id="cd03419">
    <property type="entry name" value="GRX_GRXh_1_2_like"/>
    <property type="match status" value="1"/>
</dbReference>
<dbReference type="Pfam" id="PF00462">
    <property type="entry name" value="Glutaredoxin"/>
    <property type="match status" value="1"/>
</dbReference>
<dbReference type="GO" id="GO:0034599">
    <property type="term" value="P:cellular response to oxidative stress"/>
    <property type="evidence" value="ECO:0007669"/>
    <property type="project" value="TreeGrafter"/>
</dbReference>
<dbReference type="FunFam" id="3.40.30.10:FF:000093">
    <property type="entry name" value="Glutaredoxin 2"/>
    <property type="match status" value="1"/>
</dbReference>
<feature type="region of interest" description="Disordered" evidence="2">
    <location>
        <begin position="101"/>
        <end position="156"/>
    </location>
</feature>
<name>A0A4P7N5H4_PYROR</name>
<dbReference type="Gene3D" id="3.40.30.10">
    <property type="entry name" value="Glutaredoxin"/>
    <property type="match status" value="1"/>
</dbReference>
<feature type="signal peptide" evidence="3">
    <location>
        <begin position="1"/>
        <end position="30"/>
    </location>
</feature>
<dbReference type="NCBIfam" id="TIGR02180">
    <property type="entry name" value="GRX_euk"/>
    <property type="match status" value="1"/>
</dbReference>
<organism evidence="4 5">
    <name type="scientific">Pyricularia oryzae</name>
    <name type="common">Rice blast fungus</name>
    <name type="synonym">Magnaporthe oryzae</name>
    <dbReference type="NCBI Taxonomy" id="318829"/>
    <lineage>
        <taxon>Eukaryota</taxon>
        <taxon>Fungi</taxon>
        <taxon>Dikarya</taxon>
        <taxon>Ascomycota</taxon>
        <taxon>Pezizomycotina</taxon>
        <taxon>Sordariomycetes</taxon>
        <taxon>Sordariomycetidae</taxon>
        <taxon>Magnaporthales</taxon>
        <taxon>Pyriculariaceae</taxon>
        <taxon>Pyricularia</taxon>
    </lineage>
</organism>
<dbReference type="GO" id="GO:0004362">
    <property type="term" value="F:glutathione-disulfide reductase (NADPH) activity"/>
    <property type="evidence" value="ECO:0007669"/>
    <property type="project" value="UniProtKB-ARBA"/>
</dbReference>
<evidence type="ECO:0000256" key="2">
    <source>
        <dbReference type="SAM" id="MobiDB-lite"/>
    </source>
</evidence>
<evidence type="ECO:0000313" key="5">
    <source>
        <dbReference type="Proteomes" id="UP000294847"/>
    </source>
</evidence>
<feature type="region of interest" description="Disordered" evidence="2">
    <location>
        <begin position="55"/>
        <end position="80"/>
    </location>
</feature>
<dbReference type="InterPro" id="IPR014025">
    <property type="entry name" value="Glutaredoxin_subgr"/>
</dbReference>
<dbReference type="InterPro" id="IPR002109">
    <property type="entry name" value="Glutaredoxin"/>
</dbReference>
<dbReference type="InterPro" id="IPR011899">
    <property type="entry name" value="Glutaredoxin_euk/vir"/>
</dbReference>
<dbReference type="AlphaFoldDB" id="A0A4P7N5H4"/>
<comment type="similarity">
    <text evidence="1">Belongs to the glutaredoxin family. Monothiol subfamily.</text>
</comment>
<dbReference type="PROSITE" id="PS51354">
    <property type="entry name" value="GLUTAREDOXIN_2"/>
    <property type="match status" value="1"/>
</dbReference>
<evidence type="ECO:0000256" key="1">
    <source>
        <dbReference type="ARBA" id="ARBA00009630"/>
    </source>
</evidence>
<dbReference type="PRINTS" id="PR00160">
    <property type="entry name" value="GLUTAREDOXIN"/>
</dbReference>
<dbReference type="GO" id="GO:0005801">
    <property type="term" value="C:cis-Golgi network"/>
    <property type="evidence" value="ECO:0007669"/>
    <property type="project" value="UniProtKB-ARBA"/>
</dbReference>
<dbReference type="Proteomes" id="UP000294847">
    <property type="component" value="Chromosome 2"/>
</dbReference>
<reference evidence="4 5" key="1">
    <citation type="journal article" date="2019" name="Mol. Biol. Evol.">
        <title>Blast fungal genomes show frequent chromosomal changes, gene gains and losses, and effector gene turnover.</title>
        <authorList>
            <person name="Gomez Luciano L.B."/>
            <person name="Jason Tsai I."/>
            <person name="Chuma I."/>
            <person name="Tosa Y."/>
            <person name="Chen Y.H."/>
            <person name="Li J.Y."/>
            <person name="Li M.Y."/>
            <person name="Jade Lu M.Y."/>
            <person name="Nakayashiki H."/>
            <person name="Li W.H."/>
        </authorList>
    </citation>
    <scope>NUCLEOTIDE SEQUENCE [LARGE SCALE GENOMIC DNA]</scope>
    <source>
        <strain evidence="4">MZ5-1-6</strain>
    </source>
</reference>
<dbReference type="InterPro" id="IPR036249">
    <property type="entry name" value="Thioredoxin-like_sf"/>
</dbReference>
<sequence>MPSPRRLRLLCIVAVAVLFTLLFTSRLRQASDTDANSIQGLYHKTRTAIDRARADGQAALQRSKNGAAKGHLALDKDADGDIDQDDEVFAQEMSDRLRAAEQKAKDLANSKSPNKPDAPRHIVGVGSSAGGQTAKKKTTKPALAEAEADEKSMVATSEDKEAKAELDTILRKSPVVIFSKSYCPYSKRAKGILLEKYSIQPAPYVVELDQHPLGPQIQQMLGDMTNRKTVPNILVNGKSIGGGDEITELDASQKLITTVNFYGDKHITMKERFPEKEAAA</sequence>
<evidence type="ECO:0000256" key="3">
    <source>
        <dbReference type="SAM" id="SignalP"/>
    </source>
</evidence>
<dbReference type="SUPFAM" id="SSF52833">
    <property type="entry name" value="Thioredoxin-like"/>
    <property type="match status" value="1"/>
</dbReference>
<evidence type="ECO:0000313" key="4">
    <source>
        <dbReference type="EMBL" id="QBZ55254.1"/>
    </source>
</evidence>
<feature type="chain" id="PRO_5044017145" evidence="3">
    <location>
        <begin position="31"/>
        <end position="280"/>
    </location>
</feature>
<protein>
    <submittedName>
        <fullName evidence="4">Uncharacterized protein</fullName>
    </submittedName>
</protein>
<keyword evidence="3" id="KW-0732">Signal</keyword>
<accession>A0A4P7N5H4</accession>
<proteinExistence type="inferred from homology"/>
<dbReference type="EMBL" id="CP034205">
    <property type="protein sequence ID" value="QBZ55254.1"/>
    <property type="molecule type" value="Genomic_DNA"/>
</dbReference>
<dbReference type="GO" id="GO:0000324">
    <property type="term" value="C:fungal-type vacuole"/>
    <property type="evidence" value="ECO:0007669"/>
    <property type="project" value="TreeGrafter"/>
</dbReference>
<gene>
    <name evidence="4" type="ORF">PoMZ_00150</name>
</gene>
<dbReference type="PANTHER" id="PTHR45694">
    <property type="entry name" value="GLUTAREDOXIN 2"/>
    <property type="match status" value="1"/>
</dbReference>
<dbReference type="GO" id="GO:0005796">
    <property type="term" value="C:Golgi lumen"/>
    <property type="evidence" value="ECO:0007669"/>
    <property type="project" value="TreeGrafter"/>
</dbReference>
<dbReference type="VEuPathDB" id="FungiDB:M_BR32_EuGene_00000111"/>